<keyword evidence="2" id="KW-0805">Transcription regulation</keyword>
<dbReference type="Gene3D" id="1.10.10.10">
    <property type="entry name" value="Winged helix-like DNA-binding domain superfamily/Winged helix DNA-binding domain"/>
    <property type="match status" value="1"/>
</dbReference>
<evidence type="ECO:0000256" key="3">
    <source>
        <dbReference type="ARBA" id="ARBA00023125"/>
    </source>
</evidence>
<proteinExistence type="inferred from homology"/>
<dbReference type="PIRSF" id="PIRSF019455">
    <property type="entry name" value="CopR_AtkY"/>
    <property type="match status" value="1"/>
</dbReference>
<keyword evidence="3" id="KW-0238">DNA-binding</keyword>
<dbReference type="InterPro" id="IPR036388">
    <property type="entry name" value="WH-like_DNA-bd_sf"/>
</dbReference>
<dbReference type="AlphaFoldDB" id="A0A9D1ER73"/>
<dbReference type="GO" id="GO:0003677">
    <property type="term" value="F:DNA binding"/>
    <property type="evidence" value="ECO:0007669"/>
    <property type="project" value="UniProtKB-KW"/>
</dbReference>
<dbReference type="InterPro" id="IPR005650">
    <property type="entry name" value="BlaI_family"/>
</dbReference>
<comment type="caution">
    <text evidence="5">The sequence shown here is derived from an EMBL/GenBank/DDBJ whole genome shotgun (WGS) entry which is preliminary data.</text>
</comment>
<keyword evidence="4" id="KW-0804">Transcription</keyword>
<comment type="similarity">
    <text evidence="1">Belongs to the BlaI transcriptional regulatory family.</text>
</comment>
<reference evidence="5" key="1">
    <citation type="submission" date="2020-10" db="EMBL/GenBank/DDBJ databases">
        <authorList>
            <person name="Gilroy R."/>
        </authorList>
    </citation>
    <scope>NUCLEOTIDE SEQUENCE</scope>
    <source>
        <strain evidence="5">CHK190-19873</strain>
    </source>
</reference>
<dbReference type="Gene3D" id="1.10.4040.10">
    <property type="entry name" value="Penicillinase repressor domain"/>
    <property type="match status" value="1"/>
</dbReference>
<reference evidence="5" key="2">
    <citation type="journal article" date="2021" name="PeerJ">
        <title>Extensive microbial diversity within the chicken gut microbiome revealed by metagenomics and culture.</title>
        <authorList>
            <person name="Gilroy R."/>
            <person name="Ravi A."/>
            <person name="Getino M."/>
            <person name="Pursley I."/>
            <person name="Horton D.L."/>
            <person name="Alikhan N.F."/>
            <person name="Baker D."/>
            <person name="Gharbi K."/>
            <person name="Hall N."/>
            <person name="Watson M."/>
            <person name="Adriaenssens E.M."/>
            <person name="Foster-Nyarko E."/>
            <person name="Jarju S."/>
            <person name="Secka A."/>
            <person name="Antonio M."/>
            <person name="Oren A."/>
            <person name="Chaudhuri R.R."/>
            <person name="La Ragione R."/>
            <person name="Hildebrand F."/>
            <person name="Pallen M.J."/>
        </authorList>
    </citation>
    <scope>NUCLEOTIDE SEQUENCE</scope>
    <source>
        <strain evidence="5">CHK190-19873</strain>
    </source>
</reference>
<accession>A0A9D1ER73</accession>
<evidence type="ECO:0000313" key="5">
    <source>
        <dbReference type="EMBL" id="HIS30374.1"/>
    </source>
</evidence>
<dbReference type="Pfam" id="PF03965">
    <property type="entry name" value="Penicillinase_R"/>
    <property type="match status" value="1"/>
</dbReference>
<sequence>MKNLGAAELEIMQIIWKAREPVASTYILSKLGVHRKWKLSTLMTSLNRLVKKGYLSMEKEGTANRYQAVISEKDYKEEVSKSLLENVYEGSFEDLVSSLVHVKKPKKEELQEILDMLKKEL</sequence>
<gene>
    <name evidence="5" type="ORF">IAB44_02330</name>
</gene>
<evidence type="ECO:0000256" key="2">
    <source>
        <dbReference type="ARBA" id="ARBA00023015"/>
    </source>
</evidence>
<organism evidence="5 6">
    <name type="scientific">Candidatus Limivivens intestinipullorum</name>
    <dbReference type="NCBI Taxonomy" id="2840858"/>
    <lineage>
        <taxon>Bacteria</taxon>
        <taxon>Bacillati</taxon>
        <taxon>Bacillota</taxon>
        <taxon>Clostridia</taxon>
        <taxon>Lachnospirales</taxon>
        <taxon>Lachnospiraceae</taxon>
        <taxon>Lachnospiraceae incertae sedis</taxon>
        <taxon>Candidatus Limivivens</taxon>
    </lineage>
</organism>
<dbReference type="Proteomes" id="UP000823935">
    <property type="component" value="Unassembled WGS sequence"/>
</dbReference>
<dbReference type="EMBL" id="DVIQ01000014">
    <property type="protein sequence ID" value="HIS30374.1"/>
    <property type="molecule type" value="Genomic_DNA"/>
</dbReference>
<evidence type="ECO:0000256" key="1">
    <source>
        <dbReference type="ARBA" id="ARBA00011046"/>
    </source>
</evidence>
<name>A0A9D1ER73_9FIRM</name>
<evidence type="ECO:0000313" key="6">
    <source>
        <dbReference type="Proteomes" id="UP000823935"/>
    </source>
</evidence>
<evidence type="ECO:0000256" key="4">
    <source>
        <dbReference type="ARBA" id="ARBA00023163"/>
    </source>
</evidence>
<dbReference type="InterPro" id="IPR036390">
    <property type="entry name" value="WH_DNA-bd_sf"/>
</dbReference>
<dbReference type="SUPFAM" id="SSF46785">
    <property type="entry name" value="Winged helix' DNA-binding domain"/>
    <property type="match status" value="1"/>
</dbReference>
<protein>
    <submittedName>
        <fullName evidence="5">BlaI/MecI/CopY family transcriptional regulator</fullName>
    </submittedName>
</protein>
<dbReference type="GO" id="GO:0045892">
    <property type="term" value="P:negative regulation of DNA-templated transcription"/>
    <property type="evidence" value="ECO:0007669"/>
    <property type="project" value="InterPro"/>
</dbReference>